<evidence type="ECO:0000256" key="2">
    <source>
        <dbReference type="ARBA" id="ARBA00009155"/>
    </source>
</evidence>
<accession>A0AAV5RNX5</accession>
<dbReference type="GO" id="GO:0071035">
    <property type="term" value="P:nuclear polyadenylation-dependent rRNA catabolic process"/>
    <property type="evidence" value="ECO:0007669"/>
    <property type="project" value="TreeGrafter"/>
</dbReference>
<evidence type="ECO:0000256" key="3">
    <source>
        <dbReference type="ARBA" id="ARBA00022552"/>
    </source>
</evidence>
<reference evidence="10 11" key="1">
    <citation type="journal article" date="2023" name="Elife">
        <title>Identification of key yeast species and microbe-microbe interactions impacting larval growth of Drosophila in the wild.</title>
        <authorList>
            <person name="Mure A."/>
            <person name="Sugiura Y."/>
            <person name="Maeda R."/>
            <person name="Honda K."/>
            <person name="Sakurai N."/>
            <person name="Takahashi Y."/>
            <person name="Watada M."/>
            <person name="Katoh T."/>
            <person name="Gotoh A."/>
            <person name="Gotoh Y."/>
            <person name="Taniguchi I."/>
            <person name="Nakamura K."/>
            <person name="Hayashi T."/>
            <person name="Katayama T."/>
            <person name="Uemura T."/>
            <person name="Hattori Y."/>
        </authorList>
    </citation>
    <scope>NUCLEOTIDE SEQUENCE [LARGE SCALE GENOMIC DNA]</scope>
    <source>
        <strain evidence="10 11">SB-73</strain>
    </source>
</reference>
<dbReference type="InterPro" id="IPR026699">
    <property type="entry name" value="Exosome_RNA_bind1/RRP40/RRP4"/>
</dbReference>
<protein>
    <submittedName>
        <fullName evidence="10">Exosome non-catalytic core subunit</fullName>
    </submittedName>
</protein>
<feature type="domain" description="RRP4 S1" evidence="9">
    <location>
        <begin position="59"/>
        <end position="130"/>
    </location>
</feature>
<evidence type="ECO:0000313" key="11">
    <source>
        <dbReference type="Proteomes" id="UP001362899"/>
    </source>
</evidence>
<feature type="domain" description="K Homology" evidence="8">
    <location>
        <begin position="153"/>
        <end position="192"/>
    </location>
</feature>
<organism evidence="10 11">
    <name type="scientific">Starmerella bacillaris</name>
    <name type="common">Yeast</name>
    <name type="synonym">Candida zemplinina</name>
    <dbReference type="NCBI Taxonomy" id="1247836"/>
    <lineage>
        <taxon>Eukaryota</taxon>
        <taxon>Fungi</taxon>
        <taxon>Dikarya</taxon>
        <taxon>Ascomycota</taxon>
        <taxon>Saccharomycotina</taxon>
        <taxon>Dipodascomycetes</taxon>
        <taxon>Dipodascales</taxon>
        <taxon>Trichomonascaceae</taxon>
        <taxon>Starmerella</taxon>
    </lineage>
</organism>
<dbReference type="SUPFAM" id="SSF110324">
    <property type="entry name" value="Ribosomal L27 protein-like"/>
    <property type="match status" value="1"/>
</dbReference>
<dbReference type="InterPro" id="IPR048565">
    <property type="entry name" value="S1_RRP4"/>
</dbReference>
<dbReference type="CDD" id="cd05789">
    <property type="entry name" value="S1_Rrp4"/>
    <property type="match status" value="1"/>
</dbReference>
<dbReference type="InterPro" id="IPR012340">
    <property type="entry name" value="NA-bd_OB-fold"/>
</dbReference>
<name>A0AAV5RNX5_STABA</name>
<evidence type="ECO:0000256" key="4">
    <source>
        <dbReference type="ARBA" id="ARBA00022835"/>
    </source>
</evidence>
<proteinExistence type="inferred from homology"/>
<dbReference type="GO" id="GO:0034475">
    <property type="term" value="P:U4 snRNA 3'-end processing"/>
    <property type="evidence" value="ECO:0007669"/>
    <property type="project" value="TreeGrafter"/>
</dbReference>
<dbReference type="GO" id="GO:0071051">
    <property type="term" value="P:poly(A)-dependent snoRNA 3'-end processing"/>
    <property type="evidence" value="ECO:0007669"/>
    <property type="project" value="TreeGrafter"/>
</dbReference>
<evidence type="ECO:0000256" key="5">
    <source>
        <dbReference type="ARBA" id="ARBA00022884"/>
    </source>
</evidence>
<gene>
    <name evidence="10" type="ORF">DASB73_041930</name>
</gene>
<evidence type="ECO:0000256" key="1">
    <source>
        <dbReference type="ARBA" id="ARBA00004123"/>
    </source>
</evidence>
<evidence type="ECO:0000259" key="7">
    <source>
        <dbReference type="Pfam" id="PF14382"/>
    </source>
</evidence>
<dbReference type="InterPro" id="IPR036612">
    <property type="entry name" value="KH_dom_type_1_sf"/>
</dbReference>
<dbReference type="Proteomes" id="UP001362899">
    <property type="component" value="Unassembled WGS sequence"/>
</dbReference>
<dbReference type="FunFam" id="2.40.50.140:FF:000038">
    <property type="entry name" value="Exosome complex component RRP4"/>
    <property type="match status" value="1"/>
</dbReference>
<evidence type="ECO:0000259" key="9">
    <source>
        <dbReference type="Pfam" id="PF21266"/>
    </source>
</evidence>
<comment type="subcellular location">
    <subcellularLocation>
        <location evidence="1">Nucleus</location>
    </subcellularLocation>
</comment>
<dbReference type="PANTHER" id="PTHR21321">
    <property type="entry name" value="PNAS-3 RELATED"/>
    <property type="match status" value="1"/>
</dbReference>
<dbReference type="InterPro" id="IPR025721">
    <property type="entry name" value="Exosome_cplx_N_dom"/>
</dbReference>
<keyword evidence="5" id="KW-0694">RNA-binding</keyword>
<dbReference type="SUPFAM" id="SSF50249">
    <property type="entry name" value="Nucleic acid-binding proteins"/>
    <property type="match status" value="1"/>
</dbReference>
<dbReference type="GO" id="GO:0000177">
    <property type="term" value="C:cytoplasmic exosome (RNase complex)"/>
    <property type="evidence" value="ECO:0007669"/>
    <property type="project" value="TreeGrafter"/>
</dbReference>
<keyword evidence="6" id="KW-0539">Nucleus</keyword>
<dbReference type="GO" id="GO:0000467">
    <property type="term" value="P:exonucleolytic trimming to generate mature 3'-end of 5.8S rRNA from tricistronic rRNA transcript (SSU-rRNA, 5.8S rRNA, LSU-rRNA)"/>
    <property type="evidence" value="ECO:0007669"/>
    <property type="project" value="TreeGrafter"/>
</dbReference>
<evidence type="ECO:0000259" key="8">
    <source>
        <dbReference type="Pfam" id="PF15985"/>
    </source>
</evidence>
<comment type="similarity">
    <text evidence="2">Belongs to the RRP4 family.</text>
</comment>
<dbReference type="Pfam" id="PF15985">
    <property type="entry name" value="KH_6"/>
    <property type="match status" value="1"/>
</dbReference>
<dbReference type="Gene3D" id="2.40.50.100">
    <property type="match status" value="1"/>
</dbReference>
<keyword evidence="4" id="KW-0271">Exosome</keyword>
<dbReference type="SUPFAM" id="SSF54791">
    <property type="entry name" value="Eukaryotic type KH-domain (KH-domain type I)"/>
    <property type="match status" value="1"/>
</dbReference>
<keyword evidence="11" id="KW-1185">Reference proteome</keyword>
<dbReference type="EMBL" id="BTGC01000008">
    <property type="protein sequence ID" value="GMM53230.1"/>
    <property type="molecule type" value="Genomic_DNA"/>
</dbReference>
<dbReference type="Pfam" id="PF14382">
    <property type="entry name" value="ECR1_N"/>
    <property type="match status" value="1"/>
</dbReference>
<feature type="domain" description="Exosome complex component N-terminal" evidence="7">
    <location>
        <begin position="9"/>
        <end position="47"/>
    </location>
</feature>
<dbReference type="GO" id="GO:0000176">
    <property type="term" value="C:nuclear exosome (RNase complex)"/>
    <property type="evidence" value="ECO:0007669"/>
    <property type="project" value="UniProtKB-ARBA"/>
</dbReference>
<evidence type="ECO:0000313" key="10">
    <source>
        <dbReference type="EMBL" id="GMM53230.1"/>
    </source>
</evidence>
<dbReference type="CDD" id="cd22525">
    <property type="entry name" value="KH-I_Rrp4_eukar"/>
    <property type="match status" value="1"/>
</dbReference>
<dbReference type="Pfam" id="PF21266">
    <property type="entry name" value="S1_RRP4"/>
    <property type="match status" value="1"/>
</dbReference>
<keyword evidence="3" id="KW-0698">rRNA processing</keyword>
<dbReference type="PANTHER" id="PTHR21321:SF4">
    <property type="entry name" value="EXOSOME COMPLEX COMPONENT RRP4"/>
    <property type="match status" value="1"/>
</dbReference>
<dbReference type="Gene3D" id="2.40.50.140">
    <property type="entry name" value="Nucleic acid-binding proteins"/>
    <property type="match status" value="1"/>
</dbReference>
<comment type="caution">
    <text evidence="10">The sequence shown here is derived from an EMBL/GenBank/DDBJ whole genome shotgun (WGS) entry which is preliminary data.</text>
</comment>
<dbReference type="GO" id="GO:0071034">
    <property type="term" value="P:CUT catabolic process"/>
    <property type="evidence" value="ECO:0007669"/>
    <property type="project" value="TreeGrafter"/>
</dbReference>
<dbReference type="GO" id="GO:0071028">
    <property type="term" value="P:nuclear mRNA surveillance"/>
    <property type="evidence" value="ECO:0007669"/>
    <property type="project" value="UniProtKB-ARBA"/>
</dbReference>
<dbReference type="GO" id="GO:0071038">
    <property type="term" value="P:TRAMP-dependent tRNA surveillance pathway"/>
    <property type="evidence" value="ECO:0007669"/>
    <property type="project" value="TreeGrafter"/>
</dbReference>
<dbReference type="InterPro" id="IPR004088">
    <property type="entry name" value="KH_dom_type_1"/>
</dbReference>
<sequence length="288" mass="32358">MEEPSFSGLFTPGELITDDPMWMRGHGTYTGQDRKTYSSVAGKLQRVNKLLTVKQLNGRYDPLVGDHIVGRITEVGNRKWSVELGATQDASLQLGSVNLPGGVLRRKSDDDELNMREFLKEGDLLNAEVQMVYQDGGCALHTRSLRYGKLRNGMLCTVPPNLILRQVTQSHDLEGGVEAIIGANGYIWLRQSQGQKPEQQTTRKANGLNRLEQDSDAALIFKDTNDEISIQTRQTISRYYNCIQALADCEMMIFGSRLREIYEASLVYADAAELLKIEVKQDLCRQLK</sequence>
<dbReference type="AlphaFoldDB" id="A0AAV5RNX5"/>
<evidence type="ECO:0000256" key="6">
    <source>
        <dbReference type="ARBA" id="ARBA00023242"/>
    </source>
</evidence>
<dbReference type="GO" id="GO:0003723">
    <property type="term" value="F:RNA binding"/>
    <property type="evidence" value="ECO:0007669"/>
    <property type="project" value="UniProtKB-KW"/>
</dbReference>